<dbReference type="InterPro" id="IPR012337">
    <property type="entry name" value="RNaseH-like_sf"/>
</dbReference>
<evidence type="ECO:0000313" key="4">
    <source>
        <dbReference type="Proteomes" id="UP000216409"/>
    </source>
</evidence>
<dbReference type="InterPro" id="IPR038720">
    <property type="entry name" value="YprB_RNase_H-like_dom"/>
</dbReference>
<organism evidence="3 4">
    <name type="scientific">Halorubrum ezzemoulense</name>
    <name type="common">Halorubrum chaoviator</name>
    <dbReference type="NCBI Taxonomy" id="337243"/>
    <lineage>
        <taxon>Archaea</taxon>
        <taxon>Methanobacteriati</taxon>
        <taxon>Methanobacteriota</taxon>
        <taxon>Stenosarchaea group</taxon>
        <taxon>Halobacteria</taxon>
        <taxon>Halobacteriales</taxon>
        <taxon>Haloferacaceae</taxon>
        <taxon>Halorubrum</taxon>
    </lineage>
</organism>
<feature type="domain" description="YprB ribonuclease H-like" evidence="2">
    <location>
        <begin position="332"/>
        <end position="515"/>
    </location>
</feature>
<feature type="region of interest" description="Disordered" evidence="1">
    <location>
        <begin position="1"/>
        <end position="40"/>
    </location>
</feature>
<dbReference type="SUPFAM" id="SSF53098">
    <property type="entry name" value="Ribonuclease H-like"/>
    <property type="match status" value="1"/>
</dbReference>
<evidence type="ECO:0000259" key="2">
    <source>
        <dbReference type="Pfam" id="PF13482"/>
    </source>
</evidence>
<feature type="region of interest" description="Disordered" evidence="1">
    <location>
        <begin position="519"/>
        <end position="542"/>
    </location>
</feature>
<dbReference type="Gene3D" id="3.30.420.10">
    <property type="entry name" value="Ribonuclease H-like superfamily/Ribonuclease H"/>
    <property type="match status" value="1"/>
</dbReference>
<dbReference type="Pfam" id="PF13482">
    <property type="entry name" value="RNase_H_2"/>
    <property type="match status" value="1"/>
</dbReference>
<protein>
    <recommendedName>
        <fullName evidence="2">YprB ribonuclease H-like domain-containing protein</fullName>
    </recommendedName>
</protein>
<feature type="compositionally biased region" description="Basic and acidic residues" evidence="1">
    <location>
        <begin position="1"/>
        <end position="12"/>
    </location>
</feature>
<name>A0A256J4B0_HALEZ</name>
<feature type="compositionally biased region" description="Polar residues" evidence="1">
    <location>
        <begin position="526"/>
        <end position="542"/>
    </location>
</feature>
<comment type="caution">
    <text evidence="3">The sequence shown here is derived from an EMBL/GenBank/DDBJ whole genome shotgun (WGS) entry which is preliminary data.</text>
</comment>
<dbReference type="InterPro" id="IPR036397">
    <property type="entry name" value="RNaseH_sf"/>
</dbReference>
<reference evidence="3 4" key="1">
    <citation type="journal article" date="2014" name="Front. Microbiol.">
        <title>Population and genomic analysis of the genus Halorubrum.</title>
        <authorList>
            <person name="Fullmer M.S."/>
            <person name="Soucy S.M."/>
            <person name="Swithers K.S."/>
            <person name="Makkay A.M."/>
            <person name="Wheeler R."/>
            <person name="Ventosa A."/>
            <person name="Gogarten J.P."/>
            <person name="Papke R.T."/>
        </authorList>
    </citation>
    <scope>NUCLEOTIDE SEQUENCE [LARGE SCALE GENOMIC DNA]</scope>
    <source>
        <strain evidence="3 4">LD3</strain>
    </source>
</reference>
<dbReference type="GO" id="GO:0003676">
    <property type="term" value="F:nucleic acid binding"/>
    <property type="evidence" value="ECO:0007669"/>
    <property type="project" value="InterPro"/>
</dbReference>
<dbReference type="RefSeq" id="WP_094579633.1">
    <property type="nucleotide sequence ID" value="NZ_NHOW01000030.1"/>
</dbReference>
<dbReference type="Proteomes" id="UP000216409">
    <property type="component" value="Unassembled WGS sequence"/>
</dbReference>
<dbReference type="SUPFAM" id="SSF47794">
    <property type="entry name" value="Rad51 N-terminal domain-like"/>
    <property type="match status" value="1"/>
</dbReference>
<gene>
    <name evidence="3" type="ORF">DJ83_02010</name>
</gene>
<accession>A0A256J4B0</accession>
<dbReference type="EMBL" id="NHOW01000030">
    <property type="protein sequence ID" value="OYR63669.1"/>
    <property type="molecule type" value="Genomic_DNA"/>
</dbReference>
<dbReference type="Pfam" id="PF14520">
    <property type="entry name" value="HHH_5"/>
    <property type="match status" value="1"/>
</dbReference>
<dbReference type="GO" id="GO:0000166">
    <property type="term" value="F:nucleotide binding"/>
    <property type="evidence" value="ECO:0007669"/>
    <property type="project" value="InterPro"/>
</dbReference>
<dbReference type="InterPro" id="IPR010995">
    <property type="entry name" value="DNA_repair_Rad51/TF_NusA_a-hlx"/>
</dbReference>
<dbReference type="AlphaFoldDB" id="A0A256J4B0"/>
<evidence type="ECO:0000313" key="3">
    <source>
        <dbReference type="EMBL" id="OYR63669.1"/>
    </source>
</evidence>
<proteinExistence type="predicted"/>
<evidence type="ECO:0000256" key="1">
    <source>
        <dbReference type="SAM" id="MobiDB-lite"/>
    </source>
</evidence>
<dbReference type="Gene3D" id="1.10.150.20">
    <property type="entry name" value="5' to 3' exonuclease, C-terminal subdomain"/>
    <property type="match status" value="1"/>
</dbReference>
<sequence>MTDEPDSARHSDSTPPPRLSTNGGGAGPQLPVLPPPDESSTRILALSGAAVSSSHRDTITAVVDSLDPDVLVATEPQASIVGPALNRGFDFDMLEVGTGMRPDVAVTDDDRCVVIALPMGEEPLDSERIASRVGISSVGEDPADVATTSQICLIDQSVSLSVDPYARSATLEGLRTYRGRVPDQWWTPRTVHLSTALRAGFTTTRSHGDDGDAQFVGVGTSNADLGVGTTADTTQATLVALYSNGAIDVSEIDPQKFGLRGVPEIGPTRFETLRDAGITTVEALADTPLRELAELSGLGRTSASTVQTAAEAQSTNTVRPTGDDSLPNQEPVFIDIETDGLNPSTAWLIGVLDGGPEDGHYMSFREQAVGDGSHLKAFMTWLTGAAAGRPVVAWNGYQFDFPVITEQLQQHHPDLVEAWTDRYQFDALWWATKKNGGNAALPGRTNKLEHVADALGWEPSTNGIDGESVAKLYTAYRSQVAGDTHAGTVVEPDWDRLERYCEDDVRALATIYKHLEAAARRDSETKTPTGENSSQGSLADFS</sequence>